<dbReference type="PANTHER" id="PTHR47708">
    <property type="match status" value="1"/>
</dbReference>
<dbReference type="OrthoDB" id="10265871at2759"/>
<dbReference type="PANTHER" id="PTHR47708:SF2">
    <property type="entry name" value="SI:CH73-132F6.5"/>
    <property type="match status" value="1"/>
</dbReference>
<gene>
    <name evidence="3" type="ORF">NW762_010687</name>
</gene>
<dbReference type="AlphaFoldDB" id="A0A9W8RUG8"/>
<dbReference type="InterPro" id="IPR010839">
    <property type="entry name" value="AtuA_N"/>
</dbReference>
<protein>
    <recommendedName>
        <fullName evidence="5">DUF1446 domain-containing protein</fullName>
    </recommendedName>
</protein>
<dbReference type="EMBL" id="JAOQAZ010000025">
    <property type="protein sequence ID" value="KAJ4252781.1"/>
    <property type="molecule type" value="Genomic_DNA"/>
</dbReference>
<feature type="domain" description="Acyclic terpene utilisation N-terminal" evidence="1">
    <location>
        <begin position="15"/>
        <end position="439"/>
    </location>
</feature>
<feature type="domain" description="AtuA-like ferredoxin-fold" evidence="2">
    <location>
        <begin position="482"/>
        <end position="569"/>
    </location>
</feature>
<name>A0A9W8RUG8_9HYPO</name>
<evidence type="ECO:0000313" key="4">
    <source>
        <dbReference type="Proteomes" id="UP001152049"/>
    </source>
</evidence>
<accession>A0A9W8RUG8</accession>
<sequence length="586" mass="62500">MGLLAKAKSKSRGNTKDRINTGYISEFLDLALVPNLDAIVEKKVKVITNAGGLDPIGLKNAIIAHLDDRGLRDKLLVAAVSGDDLLAQIGDLKGKNQLDGFDPLSGSDKEEVFKNDKDLLSLNAYLGAEPIAVALHQGADIVVTGRCVDSALVAGPLAFEFGWSFDMSQQSLDRLASASLAGHIVECGSQATGGNYTDWRKSAFSPNGGWSNMGYPILTYKEDNSFEISKPANTGGIVDCQGVCEQMLYEVLDPENYVLPDVVLDLTQVRLRQVGINQVSVSGAKGKPPTAWLKCTAVEQNGYKTSVDFVVCGEEAESKAKALGEAIIERTNSIAAPQSSQATTPITNEDFAIITVGAEHSLGIAAANRPERKEVVLRVAARHKNKPVLDVLAKEVAPFLTNSCPGIFLLMSGRPKVGPNFFASSIMVRKGAVIPRVHMGSGKIYQTIPLLEKGCQSVVAAKGISTSHGVYGSLDLGLPCTKLLDIAFGRSGDKGDTANIAIIARKLEFYPDILKQVTPEVMYSTFRHFIAPGGTVTRFEVPGVNAVNFVLTKCLGGGGLSSLRLDRYSGTCPSQDDLDLLTLSQT</sequence>
<dbReference type="InterPro" id="IPR056362">
    <property type="entry name" value="AtuA-like_ferredoxin_dom"/>
</dbReference>
<dbReference type="Pfam" id="PF07287">
    <property type="entry name" value="AtuA"/>
    <property type="match status" value="1"/>
</dbReference>
<organism evidence="3 4">
    <name type="scientific">Fusarium torreyae</name>
    <dbReference type="NCBI Taxonomy" id="1237075"/>
    <lineage>
        <taxon>Eukaryota</taxon>
        <taxon>Fungi</taxon>
        <taxon>Dikarya</taxon>
        <taxon>Ascomycota</taxon>
        <taxon>Pezizomycotina</taxon>
        <taxon>Sordariomycetes</taxon>
        <taxon>Hypocreomycetidae</taxon>
        <taxon>Hypocreales</taxon>
        <taxon>Nectriaceae</taxon>
        <taxon>Fusarium</taxon>
    </lineage>
</organism>
<evidence type="ECO:0000259" key="2">
    <source>
        <dbReference type="Pfam" id="PF23544"/>
    </source>
</evidence>
<reference evidence="3" key="1">
    <citation type="submission" date="2022-09" db="EMBL/GenBank/DDBJ databases">
        <title>Fusarium specimens isolated from Avocado Roots.</title>
        <authorList>
            <person name="Stajich J."/>
            <person name="Roper C."/>
            <person name="Heimlech-Rivalta G."/>
        </authorList>
    </citation>
    <scope>NUCLEOTIDE SEQUENCE</scope>
    <source>
        <strain evidence="3">CF00136</strain>
    </source>
</reference>
<dbReference type="Pfam" id="PF23544">
    <property type="entry name" value="AtuA_ferredoxin"/>
    <property type="match status" value="1"/>
</dbReference>
<proteinExistence type="predicted"/>
<comment type="caution">
    <text evidence="3">The sequence shown here is derived from an EMBL/GenBank/DDBJ whole genome shotgun (WGS) entry which is preliminary data.</text>
</comment>
<evidence type="ECO:0008006" key="5">
    <source>
        <dbReference type="Google" id="ProtNLM"/>
    </source>
</evidence>
<dbReference type="Proteomes" id="UP001152049">
    <property type="component" value="Unassembled WGS sequence"/>
</dbReference>
<keyword evidence="4" id="KW-1185">Reference proteome</keyword>
<evidence type="ECO:0000259" key="1">
    <source>
        <dbReference type="Pfam" id="PF07287"/>
    </source>
</evidence>
<evidence type="ECO:0000313" key="3">
    <source>
        <dbReference type="EMBL" id="KAJ4252781.1"/>
    </source>
</evidence>